<dbReference type="SMART" id="SM00422">
    <property type="entry name" value="HTH_MERR"/>
    <property type="match status" value="1"/>
</dbReference>
<sequence length="137" mass="15766">MSLQNESKIYKIGQAAKLVGLKSYVLRFWEGEFEQLEPIRTPSGQRLYNEEHVKLIARIKELLHDEGLTIEGARKRLDSFDPQSEGENDVAVEQVENDPVENLPLFDIDNNSNRSCKSEILKEIHAELLAVRKLLDY</sequence>
<dbReference type="Proteomes" id="UP000192906">
    <property type="component" value="Unassembled WGS sequence"/>
</dbReference>
<keyword evidence="1 3" id="KW-0238">DNA-binding</keyword>
<dbReference type="Gene3D" id="1.10.1660.10">
    <property type="match status" value="1"/>
</dbReference>
<dbReference type="CDD" id="cd04765">
    <property type="entry name" value="HTH_MlrA-like_sg2"/>
    <property type="match status" value="1"/>
</dbReference>
<protein>
    <submittedName>
        <fullName evidence="3">DNA-binding transcriptional regulator, MerR family</fullName>
    </submittedName>
</protein>
<evidence type="ECO:0000313" key="4">
    <source>
        <dbReference type="Proteomes" id="UP000192906"/>
    </source>
</evidence>
<dbReference type="EMBL" id="FWZU01000002">
    <property type="protein sequence ID" value="SMF05715.1"/>
    <property type="molecule type" value="Genomic_DNA"/>
</dbReference>
<evidence type="ECO:0000259" key="2">
    <source>
        <dbReference type="PROSITE" id="PS50937"/>
    </source>
</evidence>
<proteinExistence type="predicted"/>
<dbReference type="SUPFAM" id="SSF46955">
    <property type="entry name" value="Putative DNA-binding domain"/>
    <property type="match status" value="1"/>
</dbReference>
<dbReference type="AlphaFoldDB" id="A0A1X7CZ08"/>
<dbReference type="OrthoDB" id="9810140at2"/>
<feature type="domain" description="HTH merR-type" evidence="2">
    <location>
        <begin position="9"/>
        <end position="79"/>
    </location>
</feature>
<dbReference type="InterPro" id="IPR047057">
    <property type="entry name" value="MerR_fam"/>
</dbReference>
<gene>
    <name evidence="3" type="ORF">SAMN06295933_1453</name>
</gene>
<evidence type="ECO:0000256" key="1">
    <source>
        <dbReference type="ARBA" id="ARBA00023125"/>
    </source>
</evidence>
<dbReference type="InterPro" id="IPR009061">
    <property type="entry name" value="DNA-bd_dom_put_sf"/>
</dbReference>
<dbReference type="InterPro" id="IPR000551">
    <property type="entry name" value="MerR-type_HTH_dom"/>
</dbReference>
<reference evidence="4" key="1">
    <citation type="submission" date="2017-04" db="EMBL/GenBank/DDBJ databases">
        <authorList>
            <person name="Varghese N."/>
            <person name="Submissions S."/>
        </authorList>
    </citation>
    <scope>NUCLEOTIDE SEQUENCE [LARGE SCALE GENOMIC DNA]</scope>
    <source>
        <strain evidence="4">K3S</strain>
    </source>
</reference>
<dbReference type="PANTHER" id="PTHR30204">
    <property type="entry name" value="REDOX-CYCLING DRUG-SENSING TRANSCRIPTIONAL ACTIVATOR SOXR"/>
    <property type="match status" value="1"/>
</dbReference>
<dbReference type="PROSITE" id="PS50937">
    <property type="entry name" value="HTH_MERR_2"/>
    <property type="match status" value="1"/>
</dbReference>
<evidence type="ECO:0000313" key="3">
    <source>
        <dbReference type="EMBL" id="SMF05715.1"/>
    </source>
</evidence>
<dbReference type="GO" id="GO:0003700">
    <property type="term" value="F:DNA-binding transcription factor activity"/>
    <property type="evidence" value="ECO:0007669"/>
    <property type="project" value="InterPro"/>
</dbReference>
<dbReference type="STRING" id="1519643.SAMN06295933_1453"/>
<name>A0A1X7CZ08_9BACT</name>
<dbReference type="Pfam" id="PF13411">
    <property type="entry name" value="MerR_1"/>
    <property type="match status" value="1"/>
</dbReference>
<organism evidence="3 4">
    <name type="scientific">Desulfovibrio gilichinskyi</name>
    <dbReference type="NCBI Taxonomy" id="1519643"/>
    <lineage>
        <taxon>Bacteria</taxon>
        <taxon>Pseudomonadati</taxon>
        <taxon>Thermodesulfobacteriota</taxon>
        <taxon>Desulfovibrionia</taxon>
        <taxon>Desulfovibrionales</taxon>
        <taxon>Desulfovibrionaceae</taxon>
        <taxon>Desulfovibrio</taxon>
    </lineage>
</organism>
<dbReference type="PANTHER" id="PTHR30204:SF15">
    <property type="entry name" value="BLL5018 PROTEIN"/>
    <property type="match status" value="1"/>
</dbReference>
<keyword evidence="4" id="KW-1185">Reference proteome</keyword>
<dbReference type="RefSeq" id="WP_085100465.1">
    <property type="nucleotide sequence ID" value="NZ_FWZU01000002.1"/>
</dbReference>
<accession>A0A1X7CZ08</accession>
<dbReference type="GO" id="GO:0003677">
    <property type="term" value="F:DNA binding"/>
    <property type="evidence" value="ECO:0007669"/>
    <property type="project" value="UniProtKB-KW"/>
</dbReference>